<dbReference type="GO" id="GO:0005615">
    <property type="term" value="C:extracellular space"/>
    <property type="evidence" value="ECO:0007669"/>
    <property type="project" value="TreeGrafter"/>
</dbReference>
<dbReference type="PANTHER" id="PTHR11339">
    <property type="entry name" value="EXTRACELLULAR MATRIX GLYCOPROTEIN RELATED"/>
    <property type="match status" value="1"/>
</dbReference>
<evidence type="ECO:0000259" key="3">
    <source>
        <dbReference type="PROSITE" id="PS51233"/>
    </source>
</evidence>
<feature type="non-terminal residue" evidence="4">
    <location>
        <position position="1"/>
    </location>
</feature>
<dbReference type="EMBL" id="VWZO01019060">
    <property type="protein sequence ID" value="NXH20937.1"/>
    <property type="molecule type" value="Genomic_DNA"/>
</dbReference>
<organism evidence="4 5">
    <name type="scientific">Bucco capensis</name>
    <name type="common">collared puffbird</name>
    <dbReference type="NCBI Taxonomy" id="135168"/>
    <lineage>
        <taxon>Eukaryota</taxon>
        <taxon>Metazoa</taxon>
        <taxon>Chordata</taxon>
        <taxon>Craniata</taxon>
        <taxon>Vertebrata</taxon>
        <taxon>Euteleostomi</taxon>
        <taxon>Archelosauria</taxon>
        <taxon>Archosauria</taxon>
        <taxon>Dinosauria</taxon>
        <taxon>Saurischia</taxon>
        <taxon>Theropoda</taxon>
        <taxon>Coelurosauria</taxon>
        <taxon>Aves</taxon>
        <taxon>Neognathae</taxon>
        <taxon>Neoaves</taxon>
        <taxon>Telluraves</taxon>
        <taxon>Coraciimorphae</taxon>
        <taxon>Piciformes</taxon>
        <taxon>Bucconidae</taxon>
        <taxon>Bucco</taxon>
    </lineage>
</organism>
<dbReference type="InterPro" id="IPR050780">
    <property type="entry name" value="Mucin_vWF_Thrombospondin_sf"/>
</dbReference>
<evidence type="ECO:0000256" key="1">
    <source>
        <dbReference type="ARBA" id="ARBA00023157"/>
    </source>
</evidence>
<keyword evidence="5" id="KW-1185">Reference proteome</keyword>
<dbReference type="AlphaFoldDB" id="A0A7K9I4A6"/>
<accession>A0A7K9I4A6</accession>
<dbReference type="Pfam" id="PF00094">
    <property type="entry name" value="VWD"/>
    <property type="match status" value="1"/>
</dbReference>
<comment type="caution">
    <text evidence="4">The sequence shown here is derived from an EMBL/GenBank/DDBJ whole genome shotgun (WGS) entry which is preliminary data.</text>
</comment>
<reference evidence="4 5" key="1">
    <citation type="submission" date="2019-09" db="EMBL/GenBank/DDBJ databases">
        <title>Bird 10,000 Genomes (B10K) Project - Family phase.</title>
        <authorList>
            <person name="Zhang G."/>
        </authorList>
    </citation>
    <scope>NUCLEOTIDE SEQUENCE [LARGE SCALE GENOMIC DNA]</scope>
    <source>
        <strain evidence="4">B10K-DU-001-16</strain>
        <tissue evidence="4">Muscle</tissue>
    </source>
</reference>
<proteinExistence type="predicted"/>
<dbReference type="PANTHER" id="PTHR11339:SF373">
    <property type="entry name" value="VWFD DOMAIN-CONTAINING PROTEIN"/>
    <property type="match status" value="1"/>
</dbReference>
<dbReference type="OrthoDB" id="5945029at2759"/>
<feature type="domain" description="VWFD" evidence="3">
    <location>
        <begin position="18"/>
        <end position="189"/>
    </location>
</feature>
<dbReference type="SMART" id="SM00216">
    <property type="entry name" value="VWD"/>
    <property type="match status" value="1"/>
</dbReference>
<sequence>ERCELLDGQPTCLPETFSSCWLTNSRHYHTFDGKDFDFVGSCSYILSTSCSTSGATTSPPFSVVARNQDGGNLRASDLHSVVVQVYDLTIVAVKGEKGLVRVNHHLSHLPISLANGKLHLQQKGKSFLLQTDFKLKLLYNWEDHVLLKVPSKLSNHVCGLCGNANGDPWDDTSMANGELAEDIVELAQS</sequence>
<keyword evidence="2" id="KW-0325">Glycoprotein</keyword>
<dbReference type="PROSITE" id="PS51233">
    <property type="entry name" value="VWFD"/>
    <property type="match status" value="1"/>
</dbReference>
<dbReference type="Proteomes" id="UP000534107">
    <property type="component" value="Unassembled WGS sequence"/>
</dbReference>
<evidence type="ECO:0000256" key="2">
    <source>
        <dbReference type="ARBA" id="ARBA00023180"/>
    </source>
</evidence>
<gene>
    <name evidence="4" type="primary">Fcgbp_3</name>
    <name evidence="4" type="ORF">BUCCAP_R10032</name>
</gene>
<evidence type="ECO:0000313" key="4">
    <source>
        <dbReference type="EMBL" id="NXH20937.1"/>
    </source>
</evidence>
<keyword evidence="1" id="KW-1015">Disulfide bond</keyword>
<protein>
    <submittedName>
        <fullName evidence="4">FCGBP protein</fullName>
    </submittedName>
</protein>
<name>A0A7K9I4A6_9PICI</name>
<dbReference type="GO" id="GO:0031012">
    <property type="term" value="C:extracellular matrix"/>
    <property type="evidence" value="ECO:0007669"/>
    <property type="project" value="TreeGrafter"/>
</dbReference>
<feature type="non-terminal residue" evidence="4">
    <location>
        <position position="189"/>
    </location>
</feature>
<dbReference type="InterPro" id="IPR001846">
    <property type="entry name" value="VWF_type-D"/>
</dbReference>
<evidence type="ECO:0000313" key="5">
    <source>
        <dbReference type="Proteomes" id="UP000534107"/>
    </source>
</evidence>